<accession>A0A414B4Q5</accession>
<keyword evidence="2" id="KW-0547">Nucleotide-binding</keyword>
<dbReference type="InterPro" id="IPR038461">
    <property type="entry name" value="Schlafen_AlbA_2_dom_sf"/>
</dbReference>
<dbReference type="AlphaFoldDB" id="A0A414B4Q5"/>
<gene>
    <name evidence="2" type="ORF">DW833_09520</name>
</gene>
<protein>
    <submittedName>
        <fullName evidence="2">ATP-binding protein</fullName>
    </submittedName>
</protein>
<keyword evidence="3" id="KW-1185">Reference proteome</keyword>
<feature type="domain" description="Schlafen AlbA-2" evidence="1">
    <location>
        <begin position="13"/>
        <end position="63"/>
    </location>
</feature>
<dbReference type="InterPro" id="IPR007421">
    <property type="entry name" value="Schlafen_AlbA_2_dom"/>
</dbReference>
<dbReference type="EMBL" id="QSID01000010">
    <property type="protein sequence ID" value="RHC63617.1"/>
    <property type="molecule type" value="Genomic_DNA"/>
</dbReference>
<dbReference type="GO" id="GO:0005524">
    <property type="term" value="F:ATP binding"/>
    <property type="evidence" value="ECO:0007669"/>
    <property type="project" value="UniProtKB-KW"/>
</dbReference>
<name>A0A414B4Q5_9FIRM</name>
<dbReference type="Pfam" id="PF04326">
    <property type="entry name" value="SLFN_AlbA_2"/>
    <property type="match status" value="1"/>
</dbReference>
<evidence type="ECO:0000313" key="2">
    <source>
        <dbReference type="EMBL" id="RHC63617.1"/>
    </source>
</evidence>
<sequence length="69" mass="7960">MKKEFLETLQLDENHERECKLAEDAIPESIWETYSAFANTDGGTILLGVREHRDSFTINGLTDRQIAKY</sequence>
<keyword evidence="2" id="KW-0067">ATP-binding</keyword>
<organism evidence="2 3">
    <name type="scientific">Anaerobutyricum hallii</name>
    <dbReference type="NCBI Taxonomy" id="39488"/>
    <lineage>
        <taxon>Bacteria</taxon>
        <taxon>Bacillati</taxon>
        <taxon>Bacillota</taxon>
        <taxon>Clostridia</taxon>
        <taxon>Lachnospirales</taxon>
        <taxon>Lachnospiraceae</taxon>
        <taxon>Anaerobutyricum</taxon>
    </lineage>
</organism>
<dbReference type="Proteomes" id="UP000284621">
    <property type="component" value="Unassembled WGS sequence"/>
</dbReference>
<dbReference type="RefSeq" id="WP_118381275.1">
    <property type="nucleotide sequence ID" value="NZ_CABJFJ010000010.1"/>
</dbReference>
<dbReference type="Gene3D" id="3.30.950.30">
    <property type="entry name" value="Schlafen, AAA domain"/>
    <property type="match status" value="1"/>
</dbReference>
<reference evidence="2 3" key="1">
    <citation type="submission" date="2018-08" db="EMBL/GenBank/DDBJ databases">
        <title>A genome reference for cultivated species of the human gut microbiota.</title>
        <authorList>
            <person name="Zou Y."/>
            <person name="Xue W."/>
            <person name="Luo G."/>
        </authorList>
    </citation>
    <scope>NUCLEOTIDE SEQUENCE [LARGE SCALE GENOMIC DNA]</scope>
    <source>
        <strain evidence="2 3">AM34-3LB</strain>
    </source>
</reference>
<proteinExistence type="predicted"/>
<evidence type="ECO:0000313" key="3">
    <source>
        <dbReference type="Proteomes" id="UP000284621"/>
    </source>
</evidence>
<comment type="caution">
    <text evidence="2">The sequence shown here is derived from an EMBL/GenBank/DDBJ whole genome shotgun (WGS) entry which is preliminary data.</text>
</comment>
<evidence type="ECO:0000259" key="1">
    <source>
        <dbReference type="Pfam" id="PF04326"/>
    </source>
</evidence>